<organism evidence="1 2">
    <name type="scientific">Argiope bruennichi</name>
    <name type="common">Wasp spider</name>
    <name type="synonym">Aranea bruennichi</name>
    <dbReference type="NCBI Taxonomy" id="94029"/>
    <lineage>
        <taxon>Eukaryota</taxon>
        <taxon>Metazoa</taxon>
        <taxon>Ecdysozoa</taxon>
        <taxon>Arthropoda</taxon>
        <taxon>Chelicerata</taxon>
        <taxon>Arachnida</taxon>
        <taxon>Araneae</taxon>
        <taxon>Araneomorphae</taxon>
        <taxon>Entelegynae</taxon>
        <taxon>Araneoidea</taxon>
        <taxon>Araneidae</taxon>
        <taxon>Argiope</taxon>
    </lineage>
</organism>
<sequence length="86" mass="9855">MISTDKTSPGKRDFIRSYRSFSEKVSSLRRSNRRTTFRVEPILWGGRAPLWTSIDKRVTLEVASLPIKMSQISNDGRDNTPQTNVL</sequence>
<protein>
    <submittedName>
        <fullName evidence="1">Uncharacterized protein</fullName>
    </submittedName>
</protein>
<evidence type="ECO:0000313" key="1">
    <source>
        <dbReference type="EMBL" id="KAF8764384.1"/>
    </source>
</evidence>
<reference evidence="1" key="1">
    <citation type="journal article" date="2020" name="bioRxiv">
        <title>Chromosome-level reference genome of the European wasp spider Argiope bruennichi: a resource for studies on range expansion and evolutionary adaptation.</title>
        <authorList>
            <person name="Sheffer M.M."/>
            <person name="Hoppe A."/>
            <person name="Krehenwinkel H."/>
            <person name="Uhl G."/>
            <person name="Kuss A.W."/>
            <person name="Jensen L."/>
            <person name="Jensen C."/>
            <person name="Gillespie R.G."/>
            <person name="Hoff K.J."/>
            <person name="Prost S."/>
        </authorList>
    </citation>
    <scope>NUCLEOTIDE SEQUENCE</scope>
</reference>
<dbReference type="Proteomes" id="UP000807504">
    <property type="component" value="Unassembled WGS sequence"/>
</dbReference>
<keyword evidence="2" id="KW-1185">Reference proteome</keyword>
<comment type="caution">
    <text evidence="1">The sequence shown here is derived from an EMBL/GenBank/DDBJ whole genome shotgun (WGS) entry which is preliminary data.</text>
</comment>
<gene>
    <name evidence="1" type="ORF">HNY73_022460</name>
</gene>
<proteinExistence type="predicted"/>
<evidence type="ECO:0000313" key="2">
    <source>
        <dbReference type="Proteomes" id="UP000807504"/>
    </source>
</evidence>
<reference evidence="1" key="2">
    <citation type="submission" date="2020-06" db="EMBL/GenBank/DDBJ databases">
        <authorList>
            <person name="Sheffer M."/>
        </authorList>
    </citation>
    <scope>NUCLEOTIDE SEQUENCE</scope>
</reference>
<accession>A0A8T0E571</accession>
<dbReference type="EMBL" id="JABXBU010002231">
    <property type="protein sequence ID" value="KAF8764384.1"/>
    <property type="molecule type" value="Genomic_DNA"/>
</dbReference>
<dbReference type="AlphaFoldDB" id="A0A8T0E571"/>
<name>A0A8T0E571_ARGBR</name>